<dbReference type="InterPro" id="IPR011123">
    <property type="entry name" value="Y_Y_Y"/>
</dbReference>
<keyword evidence="3 12" id="KW-0597">Phosphoprotein</keyword>
<evidence type="ECO:0000256" key="12">
    <source>
        <dbReference type="PROSITE-ProRule" id="PRU00169"/>
    </source>
</evidence>
<keyword evidence="9" id="KW-0805">Transcription regulation</keyword>
<dbReference type="PRINTS" id="PR00344">
    <property type="entry name" value="BCTRLSENSOR"/>
</dbReference>
<dbReference type="OrthoDB" id="1522078at2"/>
<dbReference type="Pfam" id="PF07494">
    <property type="entry name" value="Reg_prop"/>
    <property type="match status" value="3"/>
</dbReference>
<dbReference type="Pfam" id="PF00072">
    <property type="entry name" value="Response_reg"/>
    <property type="match status" value="1"/>
</dbReference>
<dbReference type="SUPFAM" id="SSF55874">
    <property type="entry name" value="ATPase domain of HSP90 chaperone/DNA topoisomerase II/histidine kinase"/>
    <property type="match status" value="1"/>
</dbReference>
<evidence type="ECO:0000313" key="16">
    <source>
        <dbReference type="EMBL" id="SHG53177.1"/>
    </source>
</evidence>
<dbReference type="SMART" id="SM00448">
    <property type="entry name" value="REC"/>
    <property type="match status" value="1"/>
</dbReference>
<dbReference type="InterPro" id="IPR013783">
    <property type="entry name" value="Ig-like_fold"/>
</dbReference>
<evidence type="ECO:0000256" key="11">
    <source>
        <dbReference type="ARBA" id="ARBA00023163"/>
    </source>
</evidence>
<dbReference type="PROSITE" id="PS01124">
    <property type="entry name" value="HTH_ARAC_FAMILY_2"/>
    <property type="match status" value="1"/>
</dbReference>
<evidence type="ECO:0000256" key="6">
    <source>
        <dbReference type="ARBA" id="ARBA00022777"/>
    </source>
</evidence>
<feature type="domain" description="Response regulatory" evidence="15">
    <location>
        <begin position="1205"/>
        <end position="1320"/>
    </location>
</feature>
<dbReference type="Pfam" id="PF12833">
    <property type="entry name" value="HTH_18"/>
    <property type="match status" value="1"/>
</dbReference>
<dbReference type="CDD" id="cd17574">
    <property type="entry name" value="REC_OmpR"/>
    <property type="match status" value="1"/>
</dbReference>
<dbReference type="PANTHER" id="PTHR43547">
    <property type="entry name" value="TWO-COMPONENT HISTIDINE KINASE"/>
    <property type="match status" value="1"/>
</dbReference>
<reference evidence="17" key="1">
    <citation type="submission" date="2016-11" db="EMBL/GenBank/DDBJ databases">
        <authorList>
            <person name="Varghese N."/>
            <person name="Submissions S."/>
        </authorList>
    </citation>
    <scope>NUCLEOTIDE SEQUENCE [LARGE SCALE GENOMIC DNA]</scope>
    <source>
        <strain evidence="17">DSM 19978</strain>
    </source>
</reference>
<dbReference type="Gene3D" id="2.60.40.10">
    <property type="entry name" value="Immunoglobulins"/>
    <property type="match status" value="1"/>
</dbReference>
<dbReference type="FunFam" id="3.30.565.10:FF:000037">
    <property type="entry name" value="Hybrid sensor histidine kinase/response regulator"/>
    <property type="match status" value="1"/>
</dbReference>
<dbReference type="InterPro" id="IPR003594">
    <property type="entry name" value="HATPase_dom"/>
</dbReference>
<evidence type="ECO:0000259" key="13">
    <source>
        <dbReference type="PROSITE" id="PS01124"/>
    </source>
</evidence>
<dbReference type="GO" id="GO:0003700">
    <property type="term" value="F:DNA-binding transcription factor activity"/>
    <property type="evidence" value="ECO:0007669"/>
    <property type="project" value="InterPro"/>
</dbReference>
<dbReference type="InterPro" id="IPR036890">
    <property type="entry name" value="HATPase_C_sf"/>
</dbReference>
<dbReference type="InterPro" id="IPR018060">
    <property type="entry name" value="HTH_AraC"/>
</dbReference>
<dbReference type="InterPro" id="IPR009057">
    <property type="entry name" value="Homeodomain-like_sf"/>
</dbReference>
<evidence type="ECO:0000256" key="10">
    <source>
        <dbReference type="ARBA" id="ARBA00023125"/>
    </source>
</evidence>
<dbReference type="Gene3D" id="1.10.10.60">
    <property type="entry name" value="Homeodomain-like"/>
    <property type="match status" value="2"/>
</dbReference>
<dbReference type="InterPro" id="IPR036097">
    <property type="entry name" value="HisK_dim/P_sf"/>
</dbReference>
<evidence type="ECO:0000256" key="7">
    <source>
        <dbReference type="ARBA" id="ARBA00022840"/>
    </source>
</evidence>
<evidence type="ECO:0000256" key="9">
    <source>
        <dbReference type="ARBA" id="ARBA00023015"/>
    </source>
</evidence>
<keyword evidence="7" id="KW-0067">ATP-binding</keyword>
<dbReference type="FunFam" id="1.10.287.130:FF:000045">
    <property type="entry name" value="Two-component system sensor histidine kinase/response regulator"/>
    <property type="match status" value="1"/>
</dbReference>
<dbReference type="PROSITE" id="PS50109">
    <property type="entry name" value="HIS_KIN"/>
    <property type="match status" value="1"/>
</dbReference>
<dbReference type="Pfam" id="PF02518">
    <property type="entry name" value="HATPase_c"/>
    <property type="match status" value="1"/>
</dbReference>
<dbReference type="InterPro" id="IPR011110">
    <property type="entry name" value="Reg_prop"/>
</dbReference>
<evidence type="ECO:0000313" key="17">
    <source>
        <dbReference type="Proteomes" id="UP000184516"/>
    </source>
</evidence>
<dbReference type="SUPFAM" id="SSF47384">
    <property type="entry name" value="Homodimeric domain of signal transducing histidine kinase"/>
    <property type="match status" value="1"/>
</dbReference>
<organism evidence="16 17">
    <name type="scientific">Flavobacterium fluvii</name>
    <dbReference type="NCBI Taxonomy" id="468056"/>
    <lineage>
        <taxon>Bacteria</taxon>
        <taxon>Pseudomonadati</taxon>
        <taxon>Bacteroidota</taxon>
        <taxon>Flavobacteriia</taxon>
        <taxon>Flavobacteriales</taxon>
        <taxon>Flavobacteriaceae</taxon>
        <taxon>Flavobacterium</taxon>
    </lineage>
</organism>
<dbReference type="Pfam" id="PF07495">
    <property type="entry name" value="Y_Y_Y"/>
    <property type="match status" value="1"/>
</dbReference>
<evidence type="ECO:0000256" key="1">
    <source>
        <dbReference type="ARBA" id="ARBA00000085"/>
    </source>
</evidence>
<dbReference type="CDD" id="cd00082">
    <property type="entry name" value="HisKA"/>
    <property type="match status" value="1"/>
</dbReference>
<dbReference type="PROSITE" id="PS50110">
    <property type="entry name" value="RESPONSE_REGULATORY"/>
    <property type="match status" value="1"/>
</dbReference>
<dbReference type="PANTHER" id="PTHR43547:SF2">
    <property type="entry name" value="HYBRID SIGNAL TRANSDUCTION HISTIDINE KINASE C"/>
    <property type="match status" value="1"/>
</dbReference>
<dbReference type="Gene3D" id="1.10.287.130">
    <property type="match status" value="1"/>
</dbReference>
<dbReference type="EMBL" id="FQWB01000004">
    <property type="protein sequence ID" value="SHG53177.1"/>
    <property type="molecule type" value="Genomic_DNA"/>
</dbReference>
<keyword evidence="11" id="KW-0804">Transcription</keyword>
<proteinExistence type="predicted"/>
<dbReference type="FunFam" id="2.60.40.10:FF:000791">
    <property type="entry name" value="Two-component system sensor histidine kinase/response regulator"/>
    <property type="match status" value="1"/>
</dbReference>
<dbReference type="SUPFAM" id="SSF46689">
    <property type="entry name" value="Homeodomain-like"/>
    <property type="match status" value="1"/>
</dbReference>
<dbReference type="SUPFAM" id="SSF52172">
    <property type="entry name" value="CheY-like"/>
    <property type="match status" value="1"/>
</dbReference>
<dbReference type="Proteomes" id="UP000184516">
    <property type="component" value="Unassembled WGS sequence"/>
</dbReference>
<keyword evidence="5" id="KW-0547">Nucleotide-binding</keyword>
<dbReference type="InterPro" id="IPR003661">
    <property type="entry name" value="HisK_dim/P_dom"/>
</dbReference>
<dbReference type="InterPro" id="IPR015943">
    <property type="entry name" value="WD40/YVTN_repeat-like_dom_sf"/>
</dbReference>
<dbReference type="SUPFAM" id="SSF63829">
    <property type="entry name" value="Calcium-dependent phosphotriesterase"/>
    <property type="match status" value="3"/>
</dbReference>
<keyword evidence="6" id="KW-0418">Kinase</keyword>
<comment type="catalytic activity">
    <reaction evidence="1">
        <text>ATP + protein L-histidine = ADP + protein N-phospho-L-histidine.</text>
        <dbReference type="EC" id="2.7.13.3"/>
    </reaction>
</comment>
<dbReference type="GO" id="GO:0043565">
    <property type="term" value="F:sequence-specific DNA binding"/>
    <property type="evidence" value="ECO:0007669"/>
    <property type="project" value="InterPro"/>
</dbReference>
<protein>
    <recommendedName>
        <fullName evidence="2">histidine kinase</fullName>
        <ecNumber evidence="2">2.7.13.3</ecNumber>
    </recommendedName>
</protein>
<dbReference type="GO" id="GO:0005524">
    <property type="term" value="F:ATP binding"/>
    <property type="evidence" value="ECO:0007669"/>
    <property type="project" value="UniProtKB-KW"/>
</dbReference>
<dbReference type="EC" id="2.7.13.3" evidence="2"/>
<feature type="domain" description="Histidine kinase" evidence="14">
    <location>
        <begin position="954"/>
        <end position="1167"/>
    </location>
</feature>
<dbReference type="Gene3D" id="3.40.50.2300">
    <property type="match status" value="1"/>
</dbReference>
<feature type="modified residue" description="4-aspartylphosphate" evidence="12">
    <location>
        <position position="1253"/>
    </location>
</feature>
<dbReference type="Gene3D" id="3.30.565.10">
    <property type="entry name" value="Histidine kinase-like ATPase, C-terminal domain"/>
    <property type="match status" value="1"/>
</dbReference>
<keyword evidence="10" id="KW-0238">DNA-binding</keyword>
<dbReference type="RefSeq" id="WP_084546164.1">
    <property type="nucleotide sequence ID" value="NZ_FQWB01000004.1"/>
</dbReference>
<dbReference type="GO" id="GO:0000155">
    <property type="term" value="F:phosphorelay sensor kinase activity"/>
    <property type="evidence" value="ECO:0007669"/>
    <property type="project" value="InterPro"/>
</dbReference>
<evidence type="ECO:0000256" key="2">
    <source>
        <dbReference type="ARBA" id="ARBA00012438"/>
    </source>
</evidence>
<dbReference type="SMART" id="SM00387">
    <property type="entry name" value="HATPase_c"/>
    <property type="match status" value="1"/>
</dbReference>
<dbReference type="PROSITE" id="PS00041">
    <property type="entry name" value="HTH_ARAC_FAMILY_1"/>
    <property type="match status" value="1"/>
</dbReference>
<keyword evidence="8" id="KW-0902">Two-component regulatory system</keyword>
<keyword evidence="17" id="KW-1185">Reference proteome</keyword>
<dbReference type="SMART" id="SM00388">
    <property type="entry name" value="HisKA"/>
    <property type="match status" value="1"/>
</dbReference>
<sequence length="1459" mass="168170">MKLLTKHYLLFFMALQPLMGIRAQQNYSYEHYLVENGLPHNIINQIIQDKKGFIWLATYNGISKYDGYSFKNYKPTSSDKVFIKNKRINQIVEDSNGRIWFKTNSDKSNTYCFNPETETFWSTDLMSNSSKEGFALSKIKINRSGFVWLLSKDQGCILVTDLLFSTKIYNKKHKNLNASSVYAIYEDYKQNSWLLTNNGITLVKKNNLDKTINYFTNQDHQKKSFYAAVELGDEIWFGGSNGIIAKYSKENQTFKTQKLELNSNIISLEKLNEDTILAITDHQGFCTINIYNGNIQIYNSKSFPQLKTTNLIPITITKNNQFWFVNNNEKGIYLFDFLVQKLFYFNTNYQNTEKNTVLTRAQVVTNKKGEIWVQPNGGNFSKYDPIKHQLTPFTPPPLSRFGNFTNNFNSSFFDRQGNLWYSYQTSGLIKVVFSDNNFKTLQINSNPLQSTVKGVRCIRQTKDGNIWVSTKQKQIIVLDKNLNKIGCLSPSGQLKENAIWNKAGYSIIEDSQSNVWIGTRGDGLYKLIPQNKPFTYKVINFKNEASNPYSLTNDDIYSVFQDKKNQIWIGTLDGVNLVAPNASGTTRFISYKNEWKTYPIENFNKIRCIKQSHEGLMYVGTTNGLLAFNPDNITKGSSKIKSYESTTNLHQGLTSNDIIDLCITNKKDIFIATADGGINKVVKKDAFGFPITFKNYNRQNGLPSENILSLLEDVDGNIWVTSDNNLTRFNTSKEFFEVYPEIKWITNGLNFSEATRFSLNSNELLFGYADGLLHFYPDQIKTNNSAPYLAFTNFKLLNQKNAENKEPNISSSIDNSKNLILKHNQNFFTIEFAALDYKNPSNIKYAYKLDGFDKNWNYIQNQRTAIYTNVPKGDYVFRVKSTNSQGIWAMNERRLPITIKPSIWNTTLFHILYAITIAAILLLINYTLNTIYRLKTNVKLEKQMSDMKQKFFIDISHEIRTPLTLITAPIEYLINDNRTPESVKDQLSYIAQSSNRLLRLVNQVLDYRKFQDVNIKVSEINITEFVRDIYNDFLEIAKEQGIQFTFDEEVGNTKIWADRNGLEKILMNLLSNAFKYTPKGKAIAVSITKNEKQIGIHISDEGIGIAKEKHNKIFTRFVSFNDKRSNPSTGIGLSLVKELVEKHKAKLDLTSEPDKGSTFSVYFNLGKEHFSDDVDFELEEREQESEKNIEITQKAPSKKDKGQIKILVIEDDVKLRTFIKNLLEDDYQVLEADNGEMGYQLTIEENPDFVISDIMMPKMNGVDLLKKIRNNVETSHVPVILLTAKTNIESKLEGLTYGADDYITKPFSVSYFKARIENLLHQRKRLQDIFGSSENNVINDFNPKPHLITDQDEEIMKEVMKIIEKNMDNNNFSVEDLGALVGLNRTTFFYKIKSLTGHSPVEFIRDIRLKRAEQLIMDSQLLIKEIAYMTGFSDMKYFSKSFKNKYEVTPLEYRKQNKQ</sequence>
<feature type="domain" description="HTH araC/xylS-type" evidence="13">
    <location>
        <begin position="1357"/>
        <end position="1456"/>
    </location>
</feature>
<gene>
    <name evidence="16" type="ORF">SAMN05443549_104348</name>
</gene>
<accession>A0A1M5KK55</accession>
<evidence type="ECO:0000256" key="3">
    <source>
        <dbReference type="ARBA" id="ARBA00022553"/>
    </source>
</evidence>
<evidence type="ECO:0000256" key="5">
    <source>
        <dbReference type="ARBA" id="ARBA00022741"/>
    </source>
</evidence>
<dbReference type="Gene3D" id="2.130.10.10">
    <property type="entry name" value="YVTN repeat-like/Quinoprotein amine dehydrogenase"/>
    <property type="match status" value="3"/>
</dbReference>
<evidence type="ECO:0000256" key="8">
    <source>
        <dbReference type="ARBA" id="ARBA00023012"/>
    </source>
</evidence>
<name>A0A1M5KK55_9FLAO</name>
<dbReference type="InterPro" id="IPR004358">
    <property type="entry name" value="Sig_transdc_His_kin-like_C"/>
</dbReference>
<dbReference type="InterPro" id="IPR018062">
    <property type="entry name" value="HTH_AraC-typ_CS"/>
</dbReference>
<dbReference type="InterPro" id="IPR001789">
    <property type="entry name" value="Sig_transdc_resp-reg_receiver"/>
</dbReference>
<dbReference type="SMART" id="SM00342">
    <property type="entry name" value="HTH_ARAC"/>
    <property type="match status" value="1"/>
</dbReference>
<dbReference type="InterPro" id="IPR011006">
    <property type="entry name" value="CheY-like_superfamily"/>
</dbReference>
<evidence type="ECO:0000256" key="4">
    <source>
        <dbReference type="ARBA" id="ARBA00022679"/>
    </source>
</evidence>
<dbReference type="STRING" id="468056.SAMN05443549_104348"/>
<evidence type="ECO:0000259" key="14">
    <source>
        <dbReference type="PROSITE" id="PS50109"/>
    </source>
</evidence>
<dbReference type="Pfam" id="PF00512">
    <property type="entry name" value="HisKA"/>
    <property type="match status" value="1"/>
</dbReference>
<keyword evidence="4" id="KW-0808">Transferase</keyword>
<evidence type="ECO:0000259" key="15">
    <source>
        <dbReference type="PROSITE" id="PS50110"/>
    </source>
</evidence>
<dbReference type="InterPro" id="IPR005467">
    <property type="entry name" value="His_kinase_dom"/>
</dbReference>